<keyword evidence="2" id="KW-0805">Transcription regulation</keyword>
<proteinExistence type="predicted"/>
<comment type="caution">
    <text evidence="7">The sequence shown here is derived from an EMBL/GenBank/DDBJ whole genome shotgun (WGS) entry which is preliminary data.</text>
</comment>
<feature type="compositionally biased region" description="Polar residues" evidence="5">
    <location>
        <begin position="195"/>
        <end position="226"/>
    </location>
</feature>
<evidence type="ECO:0000256" key="3">
    <source>
        <dbReference type="ARBA" id="ARBA00023163"/>
    </source>
</evidence>
<feature type="domain" description="SGF29 C-terminal" evidence="6">
    <location>
        <begin position="304"/>
        <end position="464"/>
    </location>
</feature>
<feature type="compositionally biased region" description="Polar residues" evidence="5">
    <location>
        <begin position="47"/>
        <end position="63"/>
    </location>
</feature>
<keyword evidence="8" id="KW-1185">Reference proteome</keyword>
<feature type="compositionally biased region" description="Polar residues" evidence="5">
    <location>
        <begin position="1"/>
        <end position="12"/>
    </location>
</feature>
<feature type="compositionally biased region" description="Gly residues" evidence="5">
    <location>
        <begin position="477"/>
        <end position="487"/>
    </location>
</feature>
<dbReference type="InterPro" id="IPR047287">
    <property type="entry name" value="Tudor_SGF29_rpt2"/>
</dbReference>
<dbReference type="InterPro" id="IPR010750">
    <property type="entry name" value="SGF29_tudor-like_dom"/>
</dbReference>
<name>A0A9W7EVL9_9STRA</name>
<gene>
    <name evidence="7" type="ORF">TrST_g5316</name>
</gene>
<dbReference type="Pfam" id="PF07039">
    <property type="entry name" value="SGF29_Tudor"/>
    <property type="match status" value="1"/>
</dbReference>
<dbReference type="AlphaFoldDB" id="A0A9W7EVL9"/>
<dbReference type="PANTHER" id="PTHR21539">
    <property type="entry name" value="SAGA-ASSOCIATED FACTOR 29"/>
    <property type="match status" value="1"/>
</dbReference>
<evidence type="ECO:0000256" key="1">
    <source>
        <dbReference type="ARBA" id="ARBA00004123"/>
    </source>
</evidence>
<dbReference type="PROSITE" id="PS51518">
    <property type="entry name" value="SGF29_C"/>
    <property type="match status" value="1"/>
</dbReference>
<dbReference type="Gene3D" id="2.30.30.140">
    <property type="match status" value="1"/>
</dbReference>
<keyword evidence="3" id="KW-0804">Transcription</keyword>
<evidence type="ECO:0000259" key="6">
    <source>
        <dbReference type="PROSITE" id="PS51518"/>
    </source>
</evidence>
<evidence type="ECO:0000313" key="8">
    <source>
        <dbReference type="Proteomes" id="UP001165085"/>
    </source>
</evidence>
<dbReference type="OrthoDB" id="10265994at2759"/>
<feature type="region of interest" description="Disordered" evidence="5">
    <location>
        <begin position="459"/>
        <end position="493"/>
    </location>
</feature>
<evidence type="ECO:0000256" key="4">
    <source>
        <dbReference type="ARBA" id="ARBA00023242"/>
    </source>
</evidence>
<sequence length="493" mass="53251">MESSSNAQQSMSGPGPLTITAPAPLVIPRHVASAGGNASVKSKKQSTPRAGSSTPRGTASTPIVQSVTVSSTNTMELQVSRISRALLGGTAANGFVRSTGVITKIKKQRIKMIEGKEGKGLGNGMQNELVDDGTGVDTREIELAPQILNSHTMKRIKEELNAGIQFCTSLQKAINDTTNFMVKNNQKYGFGLGPNSSSTATATKAIGQNGSKQPPQQHSAKTTTSAPVVPATEPPNPYMGSSTLRKLRKSSIPITFSPLTVNNSLIKEQLKLPSDINYMKQVDEKGTRVLSKKESCRRAFEISRWRQLNVGDLAAAKLQSRDMWILCKVMSTWKPPSDMSYVDIIEMPAPRRDNVLAEVLIKDADSEDAPQQRIARNLILPLPRKLLEAAEWGFRAKKSTRVYAVYPETSSLYAATVVDNTTYCRKDEDIIVVEFEGDEDEFGALPQRHVPARFVTLIPAEMGGGDGPQKKKKRKGGAGGGSGGTGNGKKQKN</sequence>
<reference evidence="8" key="1">
    <citation type="journal article" date="2023" name="Commun. Biol.">
        <title>Genome analysis of Parmales, the sister group of diatoms, reveals the evolutionary specialization of diatoms from phago-mixotrophs to photoautotrophs.</title>
        <authorList>
            <person name="Ban H."/>
            <person name="Sato S."/>
            <person name="Yoshikawa S."/>
            <person name="Yamada K."/>
            <person name="Nakamura Y."/>
            <person name="Ichinomiya M."/>
            <person name="Sato N."/>
            <person name="Blanc-Mathieu R."/>
            <person name="Endo H."/>
            <person name="Kuwata A."/>
            <person name="Ogata H."/>
        </authorList>
    </citation>
    <scope>NUCLEOTIDE SEQUENCE [LARGE SCALE GENOMIC DNA]</scope>
    <source>
        <strain evidence="8">NIES 3701</strain>
    </source>
</reference>
<protein>
    <recommendedName>
        <fullName evidence="6">SGF29 C-terminal domain-containing protein</fullName>
    </recommendedName>
</protein>
<comment type="subcellular location">
    <subcellularLocation>
        <location evidence="1">Nucleus</location>
    </subcellularLocation>
</comment>
<evidence type="ECO:0000256" key="2">
    <source>
        <dbReference type="ARBA" id="ARBA00023015"/>
    </source>
</evidence>
<evidence type="ECO:0000313" key="7">
    <source>
        <dbReference type="EMBL" id="GMH91468.1"/>
    </source>
</evidence>
<feature type="region of interest" description="Disordered" evidence="5">
    <location>
        <begin position="195"/>
        <end position="241"/>
    </location>
</feature>
<evidence type="ECO:0000256" key="5">
    <source>
        <dbReference type="SAM" id="MobiDB-lite"/>
    </source>
</evidence>
<dbReference type="EMBL" id="BRXY01000386">
    <property type="protein sequence ID" value="GMH91468.1"/>
    <property type="molecule type" value="Genomic_DNA"/>
</dbReference>
<organism evidence="7 8">
    <name type="scientific">Triparma strigata</name>
    <dbReference type="NCBI Taxonomy" id="1606541"/>
    <lineage>
        <taxon>Eukaryota</taxon>
        <taxon>Sar</taxon>
        <taxon>Stramenopiles</taxon>
        <taxon>Ochrophyta</taxon>
        <taxon>Bolidophyceae</taxon>
        <taxon>Parmales</taxon>
        <taxon>Triparmaceae</taxon>
        <taxon>Triparma</taxon>
    </lineage>
</organism>
<dbReference type="GO" id="GO:0005634">
    <property type="term" value="C:nucleus"/>
    <property type="evidence" value="ECO:0007669"/>
    <property type="project" value="UniProtKB-SubCell"/>
</dbReference>
<dbReference type="CDD" id="cd20394">
    <property type="entry name" value="Tudor_SGF29_rpt2"/>
    <property type="match status" value="1"/>
</dbReference>
<dbReference type="GO" id="GO:0000124">
    <property type="term" value="C:SAGA complex"/>
    <property type="evidence" value="ECO:0007669"/>
    <property type="project" value="InterPro"/>
</dbReference>
<dbReference type="PANTHER" id="PTHR21539:SF0">
    <property type="entry name" value="SAGA-ASSOCIATED FACTOR 29"/>
    <property type="match status" value="1"/>
</dbReference>
<accession>A0A9W7EVL9</accession>
<keyword evidence="4" id="KW-0539">Nucleus</keyword>
<dbReference type="Proteomes" id="UP001165085">
    <property type="component" value="Unassembled WGS sequence"/>
</dbReference>
<feature type="region of interest" description="Disordered" evidence="5">
    <location>
        <begin position="1"/>
        <end position="63"/>
    </location>
</feature>
<dbReference type="InterPro" id="IPR037802">
    <property type="entry name" value="SGF29"/>
</dbReference>